<evidence type="ECO:0000256" key="1">
    <source>
        <dbReference type="SAM" id="MobiDB-lite"/>
    </source>
</evidence>
<protein>
    <recommendedName>
        <fullName evidence="6">LPXTG cell wall anchor domain-containing protein</fullName>
    </recommendedName>
</protein>
<dbReference type="EMBL" id="CP034587">
    <property type="protein sequence ID" value="AZQ71789.1"/>
    <property type="molecule type" value="Genomic_DNA"/>
</dbReference>
<feature type="compositionally biased region" description="Low complexity" evidence="1">
    <location>
        <begin position="256"/>
        <end position="290"/>
    </location>
</feature>
<feature type="region of interest" description="Disordered" evidence="1">
    <location>
        <begin position="30"/>
        <end position="90"/>
    </location>
</feature>
<dbReference type="AlphaFoldDB" id="A0A3S9PHD0"/>
<reference evidence="4 5" key="1">
    <citation type="submission" date="2018-12" db="EMBL/GenBank/DDBJ databases">
        <title>The whole draft genome of Streptomyce luteoverticillatus CGMCC 15060.</title>
        <authorList>
            <person name="Feng Z."/>
            <person name="Chen G."/>
            <person name="Zhang J."/>
            <person name="Zhu H."/>
            <person name="Yu X."/>
            <person name="Zhang W."/>
            <person name="Zhang X."/>
        </authorList>
    </citation>
    <scope>NUCLEOTIDE SEQUENCE [LARGE SCALE GENOMIC DNA]</scope>
    <source>
        <strain evidence="4 5">CGMCC 15060</strain>
    </source>
</reference>
<feature type="region of interest" description="Disordered" evidence="1">
    <location>
        <begin position="221"/>
        <end position="305"/>
    </location>
</feature>
<organism evidence="4 5">
    <name type="scientific">Streptomyces luteoverticillatus</name>
    <name type="common">Streptoverticillium luteoverticillatus</name>
    <dbReference type="NCBI Taxonomy" id="66425"/>
    <lineage>
        <taxon>Bacteria</taxon>
        <taxon>Bacillati</taxon>
        <taxon>Actinomycetota</taxon>
        <taxon>Actinomycetes</taxon>
        <taxon>Kitasatosporales</taxon>
        <taxon>Streptomycetaceae</taxon>
        <taxon>Streptomyces</taxon>
    </lineage>
</organism>
<keyword evidence="5" id="KW-1185">Reference proteome</keyword>
<evidence type="ECO:0000256" key="3">
    <source>
        <dbReference type="SAM" id="SignalP"/>
    </source>
</evidence>
<feature type="chain" id="PRO_5019017316" description="LPXTG cell wall anchor domain-containing protein" evidence="3">
    <location>
        <begin position="28"/>
        <end position="332"/>
    </location>
</feature>
<keyword evidence="2" id="KW-0472">Membrane</keyword>
<evidence type="ECO:0000256" key="2">
    <source>
        <dbReference type="SAM" id="Phobius"/>
    </source>
</evidence>
<feature type="transmembrane region" description="Helical" evidence="2">
    <location>
        <begin position="305"/>
        <end position="323"/>
    </location>
</feature>
<feature type="compositionally biased region" description="Low complexity" evidence="1">
    <location>
        <begin position="30"/>
        <end position="58"/>
    </location>
</feature>
<proteinExistence type="predicted"/>
<name>A0A3S9PHD0_STRLT</name>
<dbReference type="RefSeq" id="WP_126914342.1">
    <property type="nucleotide sequence ID" value="NZ_CP034587.1"/>
</dbReference>
<evidence type="ECO:0008006" key="6">
    <source>
        <dbReference type="Google" id="ProtNLM"/>
    </source>
</evidence>
<dbReference type="NCBIfam" id="NF041528">
    <property type="entry name" value="strep_LAETG"/>
    <property type="match status" value="1"/>
</dbReference>
<feature type="signal peptide" evidence="3">
    <location>
        <begin position="1"/>
        <end position="27"/>
    </location>
</feature>
<feature type="compositionally biased region" description="Low complexity" evidence="1">
    <location>
        <begin position="234"/>
        <end position="245"/>
    </location>
</feature>
<sequence length="332" mass="33753">MQISRIATIVAAGVITPALFLTTPAVAEEQPATTGQTTTQQDGGAAAPADTNPAPKADTGGKDDKAGGEQSGKGDGTAPFFNPLTLHGPGKKVVQAGPDKWAAFEMSFDNRKGDKDASFDLEAAYVPAKPNVGKVEDYAVALEYRSTKNSGWTHVDLVPSFSGENGPFRFTGSLTSYEVKKGFLETFELRLKLGERTPAHEAGLTLMDSQNHKISADQRFSVKAVEPKPEKSKSPTASASPTATESGKKNPDAKPSASASASASPSASSSTTAAAADTTSGGSGTTANGSRTELAATGSDPATPWIAAGGAAAIIAGAGLVVATRRRAGAQG</sequence>
<evidence type="ECO:0000313" key="4">
    <source>
        <dbReference type="EMBL" id="AZQ71789.1"/>
    </source>
</evidence>
<gene>
    <name evidence="4" type="ORF">EKH77_11720</name>
</gene>
<dbReference type="OrthoDB" id="4195964at2"/>
<keyword evidence="3" id="KW-0732">Signal</keyword>
<evidence type="ECO:0000313" key="5">
    <source>
        <dbReference type="Proteomes" id="UP000267900"/>
    </source>
</evidence>
<accession>A0A3S9PHD0</accession>
<dbReference type="Proteomes" id="UP000267900">
    <property type="component" value="Chromosome"/>
</dbReference>
<keyword evidence="2" id="KW-0812">Transmembrane</keyword>
<keyword evidence="2" id="KW-1133">Transmembrane helix</keyword>